<sequence>MVENESSEKKQKENYHHGNLRTALLLETERMLTANELDQITLIELGKRLGVARTAPYRHFASKSELLCEVTTRAFSRLTVTERAIRLETDLNPIKRLRKLARHYFHFAVNNRDYYRLMYRENLLGDNTSAELTAARGENFAEFVWLLEECQQAELIKIADLENQALFCWATFHGICSFIIDQHLPEDMFADTLDWHIDAVLRGLGFQSQ</sequence>
<evidence type="ECO:0000256" key="1">
    <source>
        <dbReference type="ARBA" id="ARBA00023015"/>
    </source>
</evidence>
<gene>
    <name evidence="6" type="ORF">J8380_08590</name>
</gene>
<protein>
    <submittedName>
        <fullName evidence="6">TetR/AcrR family transcriptional regulator</fullName>
    </submittedName>
</protein>
<name>A0ABX7X8M6_9GAMM</name>
<evidence type="ECO:0000256" key="3">
    <source>
        <dbReference type="ARBA" id="ARBA00023163"/>
    </source>
</evidence>
<dbReference type="EMBL" id="CP072800">
    <property type="protein sequence ID" value="QTR51581.1"/>
    <property type="molecule type" value="Genomic_DNA"/>
</dbReference>
<feature type="domain" description="HTH tetR-type" evidence="5">
    <location>
        <begin position="18"/>
        <end position="78"/>
    </location>
</feature>
<dbReference type="PROSITE" id="PS50977">
    <property type="entry name" value="HTH_TETR_2"/>
    <property type="match status" value="1"/>
</dbReference>
<dbReference type="Gene3D" id="1.10.357.10">
    <property type="entry name" value="Tetracycline Repressor, domain 2"/>
    <property type="match status" value="1"/>
</dbReference>
<accession>A0ABX7X8M6</accession>
<dbReference type="SUPFAM" id="SSF46689">
    <property type="entry name" value="Homeodomain-like"/>
    <property type="match status" value="1"/>
</dbReference>
<reference evidence="6 7" key="1">
    <citation type="submission" date="2021-04" db="EMBL/GenBank/DDBJ databases">
        <title>Genomics, taxonomy and metabolism of representatives of sulfur bacteria of the genus Thiothrix: Thiothrix fructosivorans QT, Thiothrix unzii A1T and three new species, Thiothrix subterranea sp. nov., Thiothrix litoralis sp. nov. and 'Candidatus Thiothrix anitrata' sp. nov.</title>
        <authorList>
            <person name="Ravin N.V."/>
            <person name="Smolyakov D."/>
            <person name="Rudenko T.S."/>
            <person name="Mardanov A.V."/>
            <person name="Beletsky A.V."/>
            <person name="Markov N.D."/>
            <person name="Fomenkov A.I."/>
            <person name="Roberts R.J."/>
            <person name="Karnachuk O.V."/>
            <person name="Novikov A."/>
            <person name="Grabovich M.Y."/>
        </authorList>
    </citation>
    <scope>NUCLEOTIDE SEQUENCE [LARGE SCALE GENOMIC DNA]</scope>
    <source>
        <strain evidence="6 7">A52</strain>
    </source>
</reference>
<dbReference type="InterPro" id="IPR025996">
    <property type="entry name" value="MT1864/Rv1816-like_C"/>
</dbReference>
<evidence type="ECO:0000313" key="7">
    <source>
        <dbReference type="Proteomes" id="UP000672027"/>
    </source>
</evidence>
<dbReference type="PANTHER" id="PTHR43479">
    <property type="entry name" value="ACREF/ENVCD OPERON REPRESSOR-RELATED"/>
    <property type="match status" value="1"/>
</dbReference>
<dbReference type="RefSeq" id="WP_210230154.1">
    <property type="nucleotide sequence ID" value="NZ_CP072800.1"/>
</dbReference>
<dbReference type="PANTHER" id="PTHR43479:SF11">
    <property type="entry name" value="ACREF_ENVCD OPERON REPRESSOR-RELATED"/>
    <property type="match status" value="1"/>
</dbReference>
<dbReference type="Proteomes" id="UP000672027">
    <property type="component" value="Chromosome"/>
</dbReference>
<keyword evidence="7" id="KW-1185">Reference proteome</keyword>
<evidence type="ECO:0000259" key="5">
    <source>
        <dbReference type="PROSITE" id="PS50977"/>
    </source>
</evidence>
<proteinExistence type="predicted"/>
<organism evidence="6 7">
    <name type="scientific">Candidatus Thiothrix anitrata</name>
    <dbReference type="NCBI Taxonomy" id="2823902"/>
    <lineage>
        <taxon>Bacteria</taxon>
        <taxon>Pseudomonadati</taxon>
        <taxon>Pseudomonadota</taxon>
        <taxon>Gammaproteobacteria</taxon>
        <taxon>Thiotrichales</taxon>
        <taxon>Thiotrichaceae</taxon>
        <taxon>Thiothrix</taxon>
    </lineage>
</organism>
<evidence type="ECO:0000256" key="4">
    <source>
        <dbReference type="PROSITE-ProRule" id="PRU00335"/>
    </source>
</evidence>
<dbReference type="InterPro" id="IPR036271">
    <property type="entry name" value="Tet_transcr_reg_TetR-rel_C_sf"/>
</dbReference>
<evidence type="ECO:0000313" key="6">
    <source>
        <dbReference type="EMBL" id="QTR51581.1"/>
    </source>
</evidence>
<keyword evidence="3" id="KW-0804">Transcription</keyword>
<dbReference type="InterPro" id="IPR001647">
    <property type="entry name" value="HTH_TetR"/>
</dbReference>
<feature type="DNA-binding region" description="H-T-H motif" evidence="4">
    <location>
        <begin position="41"/>
        <end position="60"/>
    </location>
</feature>
<keyword evidence="1" id="KW-0805">Transcription regulation</keyword>
<dbReference type="Pfam" id="PF13305">
    <property type="entry name" value="TetR_C_33"/>
    <property type="match status" value="1"/>
</dbReference>
<dbReference type="Pfam" id="PF00440">
    <property type="entry name" value="TetR_N"/>
    <property type="match status" value="1"/>
</dbReference>
<dbReference type="InterPro" id="IPR009057">
    <property type="entry name" value="Homeodomain-like_sf"/>
</dbReference>
<keyword evidence="2 4" id="KW-0238">DNA-binding</keyword>
<evidence type="ECO:0000256" key="2">
    <source>
        <dbReference type="ARBA" id="ARBA00023125"/>
    </source>
</evidence>
<dbReference type="SUPFAM" id="SSF48498">
    <property type="entry name" value="Tetracyclin repressor-like, C-terminal domain"/>
    <property type="match status" value="1"/>
</dbReference>
<dbReference type="InterPro" id="IPR050624">
    <property type="entry name" value="HTH-type_Tx_Regulator"/>
</dbReference>